<keyword evidence="1" id="KW-1133">Transmembrane helix</keyword>
<organism evidence="2">
    <name type="scientific">Eutreptiella gymnastica</name>
    <dbReference type="NCBI Taxonomy" id="73025"/>
    <lineage>
        <taxon>Eukaryota</taxon>
        <taxon>Discoba</taxon>
        <taxon>Euglenozoa</taxon>
        <taxon>Euglenida</taxon>
        <taxon>Spirocuta</taxon>
        <taxon>Euglenophyceae</taxon>
        <taxon>Eutreptiales</taxon>
        <taxon>Eutreptiaceae</taxon>
        <taxon>Eutreptiella</taxon>
    </lineage>
</organism>
<gene>
    <name evidence="2" type="ORF">EGYM00163_LOCUS411</name>
</gene>
<sequence>MEKNSTSEVGKKPAAKEAKLFGLLKLLLIICLILIVVAIALPWWSLWSSIHTDLGTSQTTGIGLWTWCTRVDSGDGLVICRNIDYSNWPIWNDALCVGYFTGTRACTLIAMGAWFVGLIVAAAALKSFLKDPTAAAVKGMVGFLVLCTVVAFATSLMAFIFYIVFAEHMCGSGTTDDAWTFTNPPSPLKRYSVCFILCCVACALGLVAMLVSGAILAGVSKKKPDTPMDGMVAAQYVPYQPYSQPTVLTSQPVIASNVQYIAAQNPPLVPSYPVVSNPAPVTTSYAAPEKSYPTATYMSPMTGIAPVTSPIYYY</sequence>
<reference evidence="2" key="1">
    <citation type="submission" date="2021-01" db="EMBL/GenBank/DDBJ databases">
        <authorList>
            <person name="Corre E."/>
            <person name="Pelletier E."/>
            <person name="Niang G."/>
            <person name="Scheremetjew M."/>
            <person name="Finn R."/>
            <person name="Kale V."/>
            <person name="Holt S."/>
            <person name="Cochrane G."/>
            <person name="Meng A."/>
            <person name="Brown T."/>
            <person name="Cohen L."/>
        </authorList>
    </citation>
    <scope>NUCLEOTIDE SEQUENCE</scope>
    <source>
        <strain evidence="2">CCMP1594</strain>
    </source>
</reference>
<feature type="transmembrane region" description="Helical" evidence="1">
    <location>
        <begin position="108"/>
        <end position="129"/>
    </location>
</feature>
<dbReference type="EMBL" id="HBJA01001519">
    <property type="protein sequence ID" value="CAE0789298.1"/>
    <property type="molecule type" value="Transcribed_RNA"/>
</dbReference>
<keyword evidence="1" id="KW-0472">Membrane</keyword>
<feature type="transmembrane region" description="Helical" evidence="1">
    <location>
        <begin position="20"/>
        <end position="44"/>
    </location>
</feature>
<accession>A0A7S4C7N6</accession>
<evidence type="ECO:0000256" key="1">
    <source>
        <dbReference type="SAM" id="Phobius"/>
    </source>
</evidence>
<protein>
    <recommendedName>
        <fullName evidence="3">Claudin</fullName>
    </recommendedName>
</protein>
<evidence type="ECO:0008006" key="3">
    <source>
        <dbReference type="Google" id="ProtNLM"/>
    </source>
</evidence>
<evidence type="ECO:0000313" key="2">
    <source>
        <dbReference type="EMBL" id="CAE0789298.1"/>
    </source>
</evidence>
<dbReference type="Gene3D" id="1.20.140.150">
    <property type="match status" value="1"/>
</dbReference>
<keyword evidence="1" id="KW-0812">Transmembrane</keyword>
<feature type="transmembrane region" description="Helical" evidence="1">
    <location>
        <begin position="190"/>
        <end position="219"/>
    </location>
</feature>
<dbReference type="AlphaFoldDB" id="A0A7S4C7N6"/>
<feature type="transmembrane region" description="Helical" evidence="1">
    <location>
        <begin position="141"/>
        <end position="165"/>
    </location>
</feature>
<proteinExistence type="predicted"/>
<name>A0A7S4C7N6_9EUGL</name>